<dbReference type="Pfam" id="PF14054">
    <property type="entry name" value="DUF4249"/>
    <property type="match status" value="1"/>
</dbReference>
<evidence type="ECO:0000313" key="2">
    <source>
        <dbReference type="EMBL" id="AWO00920.1"/>
    </source>
</evidence>
<protein>
    <recommendedName>
        <fullName evidence="4">DUF4249 domain-containing protein</fullName>
    </recommendedName>
</protein>
<reference evidence="2 3" key="1">
    <citation type="submission" date="2018-05" db="EMBL/GenBank/DDBJ databases">
        <title>Chitinophaga sp. nov., isolated from rhizosphere soil of Alhagi.</title>
        <authorList>
            <person name="Liu Y."/>
        </authorList>
    </citation>
    <scope>NUCLEOTIDE SEQUENCE [LARGE SCALE GENOMIC DNA]</scope>
    <source>
        <strain evidence="2 3">T22</strain>
    </source>
</reference>
<evidence type="ECO:0000313" key="3">
    <source>
        <dbReference type="Proteomes" id="UP000246099"/>
    </source>
</evidence>
<dbReference type="PROSITE" id="PS51257">
    <property type="entry name" value="PROKAR_LIPOPROTEIN"/>
    <property type="match status" value="1"/>
</dbReference>
<keyword evidence="3" id="KW-1185">Reference proteome</keyword>
<dbReference type="EMBL" id="CP029600">
    <property type="protein sequence ID" value="AWO00920.1"/>
    <property type="molecule type" value="Genomic_DNA"/>
</dbReference>
<feature type="signal peptide" evidence="1">
    <location>
        <begin position="1"/>
        <end position="17"/>
    </location>
</feature>
<name>A0ABM6WAM3_9BACT</name>
<sequence length="283" mass="31489">MKRIPVYMMLIFSLAAACEKQVNIPIPYDGDKIVVNGLLQPDSLLYIRITRSQPPGASVFPEIADAGVEVKAGGQWLPVQRQEIGGKGYFVSLAPVAAHLSYSITVTAPGLDTAHAADTLPRRPFLREPFAQAGGNRVKFLLKDLPGKDFYRFRLFSGEKNAAGVVVPVKRLRYRFDPSYNNSFTDLITNNYLESTLIPDERFDGRETTIVMQTEEMNKAGDYLLLEVTGLTYDTWHYMKTLEVQNANEGNLLVEQNRVHSNVNGGYGIFGGLHAAYLEIAIK</sequence>
<proteinExistence type="predicted"/>
<accession>A0ABM6WAM3</accession>
<gene>
    <name evidence="2" type="ORF">DLD77_03995</name>
</gene>
<dbReference type="Proteomes" id="UP000246099">
    <property type="component" value="Chromosome"/>
</dbReference>
<organism evidence="2 3">
    <name type="scientific">Chitinophaga alhagiae</name>
    <dbReference type="NCBI Taxonomy" id="2203219"/>
    <lineage>
        <taxon>Bacteria</taxon>
        <taxon>Pseudomonadati</taxon>
        <taxon>Bacteroidota</taxon>
        <taxon>Chitinophagia</taxon>
        <taxon>Chitinophagales</taxon>
        <taxon>Chitinophagaceae</taxon>
        <taxon>Chitinophaga</taxon>
    </lineage>
</organism>
<evidence type="ECO:0000256" key="1">
    <source>
        <dbReference type="SAM" id="SignalP"/>
    </source>
</evidence>
<feature type="chain" id="PRO_5046844830" description="DUF4249 domain-containing protein" evidence="1">
    <location>
        <begin position="18"/>
        <end position="283"/>
    </location>
</feature>
<dbReference type="RefSeq" id="WP_119076884.1">
    <property type="nucleotide sequence ID" value="NZ_CP029600.1"/>
</dbReference>
<keyword evidence="1" id="KW-0732">Signal</keyword>
<dbReference type="InterPro" id="IPR025345">
    <property type="entry name" value="DUF4249"/>
</dbReference>
<evidence type="ECO:0008006" key="4">
    <source>
        <dbReference type="Google" id="ProtNLM"/>
    </source>
</evidence>